<dbReference type="InterPro" id="IPR036457">
    <property type="entry name" value="PPM-type-like_dom_sf"/>
</dbReference>
<protein>
    <submittedName>
        <fullName evidence="4">PP2C family protein-serine/threonine phosphatase</fullName>
        <ecNumber evidence="4">3.1.3.16</ecNumber>
    </submittedName>
</protein>
<feature type="transmembrane region" description="Helical" evidence="2">
    <location>
        <begin position="70"/>
        <end position="95"/>
    </location>
</feature>
<dbReference type="RefSeq" id="WP_282514178.1">
    <property type="nucleotide sequence ID" value="NZ_JASCIR010000012.1"/>
</dbReference>
<dbReference type="EMBL" id="JASCIR010000012">
    <property type="protein sequence ID" value="MDI3387829.1"/>
    <property type="molecule type" value="Genomic_DNA"/>
</dbReference>
<dbReference type="PANTHER" id="PTHR43156">
    <property type="entry name" value="STAGE II SPORULATION PROTEIN E-RELATED"/>
    <property type="match status" value="1"/>
</dbReference>
<feature type="domain" description="PPM-type phosphatase" evidence="3">
    <location>
        <begin position="167"/>
        <end position="400"/>
    </location>
</feature>
<dbReference type="SMART" id="SM00331">
    <property type="entry name" value="PP2C_SIG"/>
    <property type="match status" value="1"/>
</dbReference>
<dbReference type="Gene3D" id="3.60.40.10">
    <property type="entry name" value="PPM-type phosphatase domain"/>
    <property type="match status" value="1"/>
</dbReference>
<evidence type="ECO:0000256" key="1">
    <source>
        <dbReference type="ARBA" id="ARBA00022801"/>
    </source>
</evidence>
<dbReference type="Pfam" id="PF07228">
    <property type="entry name" value="SpoIIE"/>
    <property type="match status" value="1"/>
</dbReference>
<evidence type="ECO:0000256" key="2">
    <source>
        <dbReference type="SAM" id="Phobius"/>
    </source>
</evidence>
<dbReference type="PANTHER" id="PTHR43156:SF2">
    <property type="entry name" value="STAGE II SPORULATION PROTEIN E"/>
    <property type="match status" value="1"/>
</dbReference>
<keyword evidence="2" id="KW-1133">Transmembrane helix</keyword>
<name>A0ABT6RTR8_9ACTN</name>
<sequence length="439" mass="45832">MGKYVTQDLRTASLASGYGSVAAFGALADQVDETRLRQLYQRGLALLSPAALLVGILAVDAVTSRGFHSIVWVVLVPGLAAVLCGMRATAAYGVLTVLVYSGVDASHPDPHMEGLSGLILVAVGGLCALVACAGRLRAQRRVRHIREVAETTRRTVLRPLPSRWAGLEQAAAYTTADVAARVGGDFYDIQPSAHGTRLVLGDVQGKGLNAVACASALIGSFREAAAHEVDLVDVAVRMDQRLQRHQGHMQALGSEEPERFATAVLVNFPEGDPTGPRDTHVEIVNCGHLTPLAVGQHGVRTLPGVTTLPLGLFGLTGDVPDVATVPLAAGETLLLVSDGVTEARDGNGDFYPLRDDLNTALRVDPDLAEPRRLVRHVRAAAARHSVAGLTDDTTVLAVRQEHSAPGATESGAESRTLTAAAEVTGAVPAEGGLTSGALR</sequence>
<keyword evidence="2" id="KW-0472">Membrane</keyword>
<dbReference type="InterPro" id="IPR001932">
    <property type="entry name" value="PPM-type_phosphatase-like_dom"/>
</dbReference>
<dbReference type="InterPro" id="IPR052016">
    <property type="entry name" value="Bact_Sigma-Reg"/>
</dbReference>
<dbReference type="EC" id="3.1.3.16" evidence="4"/>
<comment type="caution">
    <text evidence="4">The sequence shown here is derived from an EMBL/GenBank/DDBJ whole genome shotgun (WGS) entry which is preliminary data.</text>
</comment>
<reference evidence="4 5" key="1">
    <citation type="submission" date="2023-05" db="EMBL/GenBank/DDBJ databases">
        <title>Draft genome sequence of Streptomyces sp. B-S-A8 isolated from a cave soil in Thailand.</title>
        <authorList>
            <person name="Chamroensaksri N."/>
            <person name="Muangham S."/>
        </authorList>
    </citation>
    <scope>NUCLEOTIDE SEQUENCE [LARGE SCALE GENOMIC DNA]</scope>
    <source>
        <strain evidence="4 5">B-S-A8</strain>
    </source>
</reference>
<feature type="transmembrane region" description="Helical" evidence="2">
    <location>
        <begin position="115"/>
        <end position="136"/>
    </location>
</feature>
<evidence type="ECO:0000259" key="3">
    <source>
        <dbReference type="SMART" id="SM00331"/>
    </source>
</evidence>
<evidence type="ECO:0000313" key="5">
    <source>
        <dbReference type="Proteomes" id="UP001224661"/>
    </source>
</evidence>
<dbReference type="Proteomes" id="UP001224661">
    <property type="component" value="Unassembled WGS sequence"/>
</dbReference>
<organism evidence="4 5">
    <name type="scientific">Streptomyces solicavernae</name>
    <dbReference type="NCBI Taxonomy" id="3043614"/>
    <lineage>
        <taxon>Bacteria</taxon>
        <taxon>Bacillati</taxon>
        <taxon>Actinomycetota</taxon>
        <taxon>Actinomycetes</taxon>
        <taxon>Kitasatosporales</taxon>
        <taxon>Streptomycetaceae</taxon>
        <taxon>Streptomyces</taxon>
    </lineage>
</organism>
<accession>A0ABT6RTR8</accession>
<dbReference type="GO" id="GO:0004722">
    <property type="term" value="F:protein serine/threonine phosphatase activity"/>
    <property type="evidence" value="ECO:0007669"/>
    <property type="project" value="UniProtKB-EC"/>
</dbReference>
<dbReference type="SUPFAM" id="SSF81606">
    <property type="entry name" value="PP2C-like"/>
    <property type="match status" value="1"/>
</dbReference>
<gene>
    <name evidence="4" type="ORF">QIS99_16710</name>
</gene>
<keyword evidence="5" id="KW-1185">Reference proteome</keyword>
<keyword evidence="2" id="KW-0812">Transmembrane</keyword>
<feature type="transmembrane region" description="Helical" evidence="2">
    <location>
        <begin position="44"/>
        <end position="63"/>
    </location>
</feature>
<proteinExistence type="predicted"/>
<keyword evidence="1 4" id="KW-0378">Hydrolase</keyword>
<evidence type="ECO:0000313" key="4">
    <source>
        <dbReference type="EMBL" id="MDI3387829.1"/>
    </source>
</evidence>